<evidence type="ECO:0000313" key="2">
    <source>
        <dbReference type="EMBL" id="KDP29477.1"/>
    </source>
</evidence>
<protein>
    <submittedName>
        <fullName evidence="2">Uncharacterized protein</fullName>
    </submittedName>
</protein>
<dbReference type="EMBL" id="KK914750">
    <property type="protein sequence ID" value="KDP29477.1"/>
    <property type="molecule type" value="Genomic_DNA"/>
</dbReference>
<dbReference type="AlphaFoldDB" id="A0A067K018"/>
<reference evidence="2 3" key="1">
    <citation type="journal article" date="2014" name="PLoS ONE">
        <title>Global Analysis of Gene Expression Profiles in Physic Nut (Jatropha curcas L.) Seedlings Exposed to Salt Stress.</title>
        <authorList>
            <person name="Zhang L."/>
            <person name="Zhang C."/>
            <person name="Wu P."/>
            <person name="Chen Y."/>
            <person name="Li M."/>
            <person name="Jiang H."/>
            <person name="Wu G."/>
        </authorList>
    </citation>
    <scope>NUCLEOTIDE SEQUENCE [LARGE SCALE GENOMIC DNA]</scope>
    <source>
        <strain evidence="3">cv. GZQX0401</strain>
        <tissue evidence="2">Young leaves</tissue>
    </source>
</reference>
<gene>
    <name evidence="2" type="ORF">JCGZ_19306</name>
</gene>
<feature type="region of interest" description="Disordered" evidence="1">
    <location>
        <begin position="1"/>
        <end position="25"/>
    </location>
</feature>
<accession>A0A067K018</accession>
<organism evidence="2 3">
    <name type="scientific">Jatropha curcas</name>
    <name type="common">Barbados nut</name>
    <dbReference type="NCBI Taxonomy" id="180498"/>
    <lineage>
        <taxon>Eukaryota</taxon>
        <taxon>Viridiplantae</taxon>
        <taxon>Streptophyta</taxon>
        <taxon>Embryophyta</taxon>
        <taxon>Tracheophyta</taxon>
        <taxon>Spermatophyta</taxon>
        <taxon>Magnoliopsida</taxon>
        <taxon>eudicotyledons</taxon>
        <taxon>Gunneridae</taxon>
        <taxon>Pentapetalae</taxon>
        <taxon>rosids</taxon>
        <taxon>fabids</taxon>
        <taxon>Malpighiales</taxon>
        <taxon>Euphorbiaceae</taxon>
        <taxon>Crotonoideae</taxon>
        <taxon>Jatropheae</taxon>
        <taxon>Jatropha</taxon>
    </lineage>
</organism>
<evidence type="ECO:0000313" key="3">
    <source>
        <dbReference type="Proteomes" id="UP000027138"/>
    </source>
</evidence>
<feature type="compositionally biased region" description="Polar residues" evidence="1">
    <location>
        <begin position="1"/>
        <end position="10"/>
    </location>
</feature>
<proteinExistence type="predicted"/>
<sequence>MEYSNASSAERNNEKIEPTTPGTKPRKENIKIVDILSDTDEGELLDVSYMYNILPKYSLVCSSKYIMANRLLDSDSMMLYEEDIYLGVWLYLSNPLISFFGEYRLIISQTHSNGLIFLYGIIELARKDGTSLLARGVRELYMFHDHKGSRLSLS</sequence>
<name>A0A067K018_JATCU</name>
<keyword evidence="3" id="KW-1185">Reference proteome</keyword>
<dbReference type="Proteomes" id="UP000027138">
    <property type="component" value="Unassembled WGS sequence"/>
</dbReference>
<evidence type="ECO:0000256" key="1">
    <source>
        <dbReference type="SAM" id="MobiDB-lite"/>
    </source>
</evidence>